<comment type="caution">
    <text evidence="2">The sequence shown here is derived from an EMBL/GenBank/DDBJ whole genome shotgun (WGS) entry which is preliminary data.</text>
</comment>
<dbReference type="EMBL" id="VYZN01000001">
    <property type="protein sequence ID" value="KAE9544540.1"/>
    <property type="molecule type" value="Genomic_DNA"/>
</dbReference>
<sequence length="491" mass="56947">MKITKYIKLSILILRHEGLIQGSQIPTVNCNTNYFKTFMSTKMNIQVVGCILSNSFHITKYLLLNLVKYRHDLINTYVIKGVMDIEWTRCLWKINQILGGVKRQDTVAIFINENYIGTCVEFQNYLSFKYNITMSLWSLNYKQLILNDVQNYYNNKPTFVRMVFEVNNWEIGHVVFALFDKLVPKTCKYFKQLCNDKIEGYLNSSVHRIDVNNGFIQAGRILNQMAYLKKENFLVSHDRRGVLSLASRQTYFNGPEFIISFQPNPWMNNKYVAFGHAVEGEKTLKTIEKLSSTHEIINQQIRITSCDVLLNCSTRSVVETKLDKFLYSIVDKIIFKAMYIKAYGKPKPLHKPIITNLQYIESIVQTITNNVMDKIKDFAPSQENKPFMNYSKHLRLPGSISIPSAPPICKDETKKKHSLIKLMPYAISFNGTTSKIHKINKKILTIKSKESKNMGASSKIEIDKKVKYGIHLPTDHKDYWKYKKIYDGIAN</sequence>
<keyword evidence="3" id="KW-1185">Reference proteome</keyword>
<evidence type="ECO:0000313" key="3">
    <source>
        <dbReference type="Proteomes" id="UP000475862"/>
    </source>
</evidence>
<evidence type="ECO:0000313" key="2">
    <source>
        <dbReference type="EMBL" id="KAE9544540.1"/>
    </source>
</evidence>
<name>A0A6G0U6Y7_APHGL</name>
<accession>A0A6G0U6Y7</accession>
<organism evidence="2 3">
    <name type="scientific">Aphis glycines</name>
    <name type="common">Soybean aphid</name>
    <dbReference type="NCBI Taxonomy" id="307491"/>
    <lineage>
        <taxon>Eukaryota</taxon>
        <taxon>Metazoa</taxon>
        <taxon>Ecdysozoa</taxon>
        <taxon>Arthropoda</taxon>
        <taxon>Hexapoda</taxon>
        <taxon>Insecta</taxon>
        <taxon>Pterygota</taxon>
        <taxon>Neoptera</taxon>
        <taxon>Paraneoptera</taxon>
        <taxon>Hemiptera</taxon>
        <taxon>Sternorrhyncha</taxon>
        <taxon>Aphidomorpha</taxon>
        <taxon>Aphidoidea</taxon>
        <taxon>Aphididae</taxon>
        <taxon>Aphidini</taxon>
        <taxon>Aphis</taxon>
        <taxon>Aphis</taxon>
    </lineage>
</organism>
<dbReference type="OrthoDB" id="408413at2759"/>
<proteinExistence type="predicted"/>
<dbReference type="AlphaFoldDB" id="A0A6G0U6Y7"/>
<feature type="domain" description="PPIase cyclophilin-type" evidence="1">
    <location>
        <begin position="161"/>
        <end position="308"/>
    </location>
</feature>
<dbReference type="PANTHER" id="PTHR11071">
    <property type="entry name" value="PEPTIDYL-PROLYL CIS-TRANS ISOMERASE"/>
    <property type="match status" value="1"/>
</dbReference>
<dbReference type="GO" id="GO:0005737">
    <property type="term" value="C:cytoplasm"/>
    <property type="evidence" value="ECO:0007669"/>
    <property type="project" value="TreeGrafter"/>
</dbReference>
<gene>
    <name evidence="2" type="ORF">AGLY_000081</name>
</gene>
<reference evidence="2 3" key="1">
    <citation type="submission" date="2019-08" db="EMBL/GenBank/DDBJ databases">
        <title>The genome of the soybean aphid Biotype 1, its phylome, world population structure and adaptation to the North American continent.</title>
        <authorList>
            <person name="Giordano R."/>
            <person name="Donthu R.K."/>
            <person name="Hernandez A.G."/>
            <person name="Wright C.L."/>
            <person name="Zimin A.V."/>
        </authorList>
    </citation>
    <scope>NUCLEOTIDE SEQUENCE [LARGE SCALE GENOMIC DNA]</scope>
    <source>
        <tissue evidence="2">Whole aphids</tissue>
    </source>
</reference>
<protein>
    <recommendedName>
        <fullName evidence="1">PPIase cyclophilin-type domain-containing protein</fullName>
    </recommendedName>
</protein>
<evidence type="ECO:0000259" key="1">
    <source>
        <dbReference type="PROSITE" id="PS50072"/>
    </source>
</evidence>
<dbReference type="SUPFAM" id="SSF50891">
    <property type="entry name" value="Cyclophilin-like"/>
    <property type="match status" value="1"/>
</dbReference>
<dbReference type="Proteomes" id="UP000475862">
    <property type="component" value="Unassembled WGS sequence"/>
</dbReference>
<dbReference type="PANTHER" id="PTHR11071:SF561">
    <property type="entry name" value="PEPTIDYL-PROLYL CIS-TRANS ISOMERASE D-RELATED"/>
    <property type="match status" value="1"/>
</dbReference>
<dbReference type="PROSITE" id="PS50072">
    <property type="entry name" value="CSA_PPIASE_2"/>
    <property type="match status" value="1"/>
</dbReference>
<dbReference type="PRINTS" id="PR00153">
    <property type="entry name" value="CSAPPISMRASE"/>
</dbReference>
<dbReference type="InterPro" id="IPR002130">
    <property type="entry name" value="Cyclophilin-type_PPIase_dom"/>
</dbReference>
<dbReference type="Pfam" id="PF00160">
    <property type="entry name" value="Pro_isomerase"/>
    <property type="match status" value="1"/>
</dbReference>
<dbReference type="InterPro" id="IPR029000">
    <property type="entry name" value="Cyclophilin-like_dom_sf"/>
</dbReference>
<dbReference type="Gene3D" id="2.40.100.10">
    <property type="entry name" value="Cyclophilin-like"/>
    <property type="match status" value="1"/>
</dbReference>
<dbReference type="GO" id="GO:0003755">
    <property type="term" value="F:peptidyl-prolyl cis-trans isomerase activity"/>
    <property type="evidence" value="ECO:0007669"/>
    <property type="project" value="InterPro"/>
</dbReference>